<reference evidence="2" key="1">
    <citation type="submission" date="2025-08" db="UniProtKB">
        <authorList>
            <consortium name="Ensembl"/>
        </authorList>
    </citation>
    <scope>IDENTIFICATION</scope>
</reference>
<evidence type="ECO:0000313" key="2">
    <source>
        <dbReference type="Ensembl" id="ENSLBEP00000002266.1"/>
    </source>
</evidence>
<organism evidence="2 3">
    <name type="scientific">Labrus bergylta</name>
    <name type="common">ballan wrasse</name>
    <dbReference type="NCBI Taxonomy" id="56723"/>
    <lineage>
        <taxon>Eukaryota</taxon>
        <taxon>Metazoa</taxon>
        <taxon>Chordata</taxon>
        <taxon>Craniata</taxon>
        <taxon>Vertebrata</taxon>
        <taxon>Euteleostomi</taxon>
        <taxon>Actinopterygii</taxon>
        <taxon>Neopterygii</taxon>
        <taxon>Teleostei</taxon>
        <taxon>Neoteleostei</taxon>
        <taxon>Acanthomorphata</taxon>
        <taxon>Eupercaria</taxon>
        <taxon>Labriformes</taxon>
        <taxon>Labridae</taxon>
        <taxon>Labrus</taxon>
    </lineage>
</organism>
<keyword evidence="3" id="KW-1185">Reference proteome</keyword>
<dbReference type="GO" id="GO:0003677">
    <property type="term" value="F:DNA binding"/>
    <property type="evidence" value="ECO:0007669"/>
    <property type="project" value="InterPro"/>
</dbReference>
<name>A0A3Q3E8C8_9LABR</name>
<proteinExistence type="predicted"/>
<dbReference type="Pfam" id="PF01498">
    <property type="entry name" value="HTH_Tnp_Tc3_2"/>
    <property type="match status" value="1"/>
</dbReference>
<dbReference type="GO" id="GO:0006313">
    <property type="term" value="P:DNA transposition"/>
    <property type="evidence" value="ECO:0007669"/>
    <property type="project" value="InterPro"/>
</dbReference>
<dbReference type="InParanoid" id="A0A3Q3E8C8"/>
<protein>
    <recommendedName>
        <fullName evidence="1">Transposase Tc1-like domain-containing protein</fullName>
    </recommendedName>
</protein>
<evidence type="ECO:0000313" key="3">
    <source>
        <dbReference type="Proteomes" id="UP000261660"/>
    </source>
</evidence>
<evidence type="ECO:0000259" key="1">
    <source>
        <dbReference type="Pfam" id="PF01498"/>
    </source>
</evidence>
<dbReference type="InterPro" id="IPR002492">
    <property type="entry name" value="Transposase_Tc1-like"/>
</dbReference>
<accession>A0A3Q3E8C8</accession>
<dbReference type="AlphaFoldDB" id="A0A3Q3E8C8"/>
<dbReference type="GO" id="GO:0015074">
    <property type="term" value="P:DNA integration"/>
    <property type="evidence" value="ECO:0007669"/>
    <property type="project" value="InterPro"/>
</dbReference>
<dbReference type="Proteomes" id="UP000261660">
    <property type="component" value="Unplaced"/>
</dbReference>
<reference evidence="2" key="2">
    <citation type="submission" date="2025-09" db="UniProtKB">
        <authorList>
            <consortium name="Ensembl"/>
        </authorList>
    </citation>
    <scope>IDENTIFICATION</scope>
</reference>
<dbReference type="GeneTree" id="ENSGT00940000177764"/>
<sequence>MGPGPSCSIIWSEPLLHLQTEGQVGHPKETTPQVDRILTLSALRNRKQSSTDLRSTSAGRYGQRLSTQTIRNRLHVANLQSHKAASRPAMTALHFQAHLRWDVAGLTDRRVHCSC</sequence>
<feature type="domain" description="Transposase Tc1-like" evidence="1">
    <location>
        <begin position="38"/>
        <end position="101"/>
    </location>
</feature>
<dbReference type="Ensembl" id="ENSLBET00000002397.1">
    <property type="protein sequence ID" value="ENSLBEP00000002266.1"/>
    <property type="gene ID" value="ENSLBEG00000001786.1"/>
</dbReference>